<evidence type="ECO:0000313" key="2">
    <source>
        <dbReference type="EMBL" id="UBF21622.1"/>
    </source>
</evidence>
<accession>A0AAE8XWU9</accession>
<evidence type="ECO:0000256" key="1">
    <source>
        <dbReference type="SAM" id="MobiDB-lite"/>
    </source>
</evidence>
<organism evidence="2 3">
    <name type="scientific">Haloarcula virus HJTV-2</name>
    <dbReference type="NCBI Taxonomy" id="2877986"/>
    <lineage>
        <taxon>Viruses</taxon>
        <taxon>Duplodnaviria</taxon>
        <taxon>Heunggongvirae</taxon>
        <taxon>Uroviricota</taxon>
        <taxon>Caudoviricetes</taxon>
        <taxon>Thumleimavirales</taxon>
        <taxon>Hafunaviridae</taxon>
        <taxon>Haloferacalesvirus</taxon>
        <taxon>Haloferacalesvirus thailandense</taxon>
        <taxon>Haloferacalesvirus HJTV2</taxon>
    </lineage>
</organism>
<protein>
    <submittedName>
        <fullName evidence="2">Terminase small subunit</fullName>
    </submittedName>
</protein>
<proteinExistence type="predicted"/>
<evidence type="ECO:0000313" key="3">
    <source>
        <dbReference type="Proteomes" id="UP000827376"/>
    </source>
</evidence>
<name>A0AAE8XWU9_9CAUD</name>
<keyword evidence="3" id="KW-1185">Reference proteome</keyword>
<feature type="region of interest" description="Disordered" evidence="1">
    <location>
        <begin position="235"/>
        <end position="259"/>
    </location>
</feature>
<gene>
    <name evidence="2" type="ORF">HJTV-2_gp2</name>
</gene>
<dbReference type="Proteomes" id="UP000827376">
    <property type="component" value="Segment"/>
</dbReference>
<sequence length="259" mass="28984">MAQAEVTGYTVQELAELRHEYLSTPKAEKGIPFDTAYCLTRIGKQPEDYDGPTRYCSNRVARLDNGDHAHSCRFHGANQNANGNNDNLELLAALKHGMYATDEHLKEVFDEDDQKLYDFIMSWADAYGWPSKEEDPARYDLLEQAALGRVRVARSSKYILDEGEMDRQEVYDENGNLRVITDAHGLSEDLRLKQKLILDIMKELGLTPKEASKMNTDEKTASATEQLAAVAAEAVLGGGEDGEEPSFDPDDDIFEDEDA</sequence>
<feature type="compositionally biased region" description="Acidic residues" evidence="1">
    <location>
        <begin position="240"/>
        <end position="259"/>
    </location>
</feature>
<dbReference type="EMBL" id="MZ334513">
    <property type="protein sequence ID" value="UBF21622.1"/>
    <property type="molecule type" value="Genomic_DNA"/>
</dbReference>
<reference evidence="2 3" key="1">
    <citation type="submission" date="2021-05" db="EMBL/GenBank/DDBJ databases">
        <title>Diversity, taxonomy and evolution of archaeal viruses of the class Caudoviricetes.</title>
        <authorList>
            <person name="Liu Y."/>
            <person name="Demina T.A."/>
            <person name="Roux S."/>
            <person name="Aiewsakun P."/>
            <person name="Kazlauskas D."/>
            <person name="Simmonds P."/>
            <person name="Prangishvili D."/>
            <person name="Oksanen H.M."/>
            <person name="Krupovic M."/>
        </authorList>
    </citation>
    <scope>NUCLEOTIDE SEQUENCE [LARGE SCALE GENOMIC DNA]</scope>
    <source>
        <strain evidence="2">HJTV-2/27</strain>
    </source>
</reference>